<gene>
    <name evidence="2" type="ORF">FYJ44_14170</name>
</gene>
<evidence type="ECO:0000313" key="3">
    <source>
        <dbReference type="Proteomes" id="UP000477488"/>
    </source>
</evidence>
<name>A0A6L5XPB2_9BACT</name>
<sequence>MSRIPSPTAYASNAKLSKKEQAWRNMFVQFHPHDISVWEETFRRTREDVQQYVQAHFTGTGITPDIPLKTVARIHGLNEWTPVYDFLKQVQQAEGTSCREAGAMAFALLPRRYSLDEQMITYLHQFLDEYPDELPLWEAAWGNTPRQAAGLIADEIARRHLLASADIETVRQKLSAALTWEHLTLCLSAKVLPQANDNYAFAYFIDLVRTLIDSLPQRHDQYGTQPRERDWATLLMRPNPGAFYRELLESTSGAPLTLPPDEPVRCRLCWRYTLVHPDNPSSQAPLCTICPPLPQRTAPGSEKSRKLSRAGGGWREKTKNSIRRRGIR</sequence>
<dbReference type="RefSeq" id="WP_154513253.1">
    <property type="nucleotide sequence ID" value="NZ_VUMH01000024.1"/>
</dbReference>
<comment type="caution">
    <text evidence="2">The sequence shown here is derived from an EMBL/GenBank/DDBJ whole genome shotgun (WGS) entry which is preliminary data.</text>
</comment>
<proteinExistence type="predicted"/>
<keyword evidence="3" id="KW-1185">Reference proteome</keyword>
<feature type="region of interest" description="Disordered" evidence="1">
    <location>
        <begin position="293"/>
        <end position="328"/>
    </location>
</feature>
<reference evidence="2 3" key="1">
    <citation type="submission" date="2019-09" db="EMBL/GenBank/DDBJ databases">
        <title>In-depth cultivation of the pig gut microbiome towards novel bacterial diversity and tailored functional studies.</title>
        <authorList>
            <person name="Wylensek D."/>
            <person name="Hitch T.C.A."/>
            <person name="Clavel T."/>
        </authorList>
    </citation>
    <scope>NUCLEOTIDE SEQUENCE [LARGE SCALE GENOMIC DNA]</scope>
    <source>
        <strain evidence="2 3">PG-178-WT-4</strain>
    </source>
</reference>
<dbReference type="Proteomes" id="UP000477488">
    <property type="component" value="Unassembled WGS sequence"/>
</dbReference>
<dbReference type="AlphaFoldDB" id="A0A6L5XPB2"/>
<evidence type="ECO:0000313" key="2">
    <source>
        <dbReference type="EMBL" id="MSS29143.1"/>
    </source>
</evidence>
<dbReference type="EMBL" id="VUMH01000024">
    <property type="protein sequence ID" value="MSS29143.1"/>
    <property type="molecule type" value="Genomic_DNA"/>
</dbReference>
<accession>A0A6L5XPB2</accession>
<protein>
    <submittedName>
        <fullName evidence="2">Uncharacterized protein</fullName>
    </submittedName>
</protein>
<evidence type="ECO:0000256" key="1">
    <source>
        <dbReference type="SAM" id="MobiDB-lite"/>
    </source>
</evidence>
<organism evidence="2 3">
    <name type="scientific">Desulfovibrio porci</name>
    <dbReference type="NCBI Taxonomy" id="2605782"/>
    <lineage>
        <taxon>Bacteria</taxon>
        <taxon>Pseudomonadati</taxon>
        <taxon>Thermodesulfobacteriota</taxon>
        <taxon>Desulfovibrionia</taxon>
        <taxon>Desulfovibrionales</taxon>
        <taxon>Desulfovibrionaceae</taxon>
        <taxon>Desulfovibrio</taxon>
    </lineage>
</organism>